<evidence type="ECO:0000256" key="11">
    <source>
        <dbReference type="ARBA" id="ARBA00048248"/>
    </source>
</evidence>
<dbReference type="NCBIfam" id="TIGR00234">
    <property type="entry name" value="tyrS"/>
    <property type="match status" value="1"/>
</dbReference>
<dbReference type="PRINTS" id="PR01040">
    <property type="entry name" value="TRNASYNTHTYR"/>
</dbReference>
<evidence type="ECO:0000256" key="9">
    <source>
        <dbReference type="ARBA" id="ARBA00023128"/>
    </source>
</evidence>
<comment type="similarity">
    <text evidence="2 12">Belongs to the class-I aminoacyl-tRNA synthetase family.</text>
</comment>
<dbReference type="InterPro" id="IPR002305">
    <property type="entry name" value="aa-tRNA-synth_Ic"/>
</dbReference>
<dbReference type="Pfam" id="PF00579">
    <property type="entry name" value="tRNA-synt_1b"/>
    <property type="match status" value="1"/>
</dbReference>
<feature type="compositionally biased region" description="Polar residues" evidence="13">
    <location>
        <begin position="592"/>
        <end position="607"/>
    </location>
</feature>
<evidence type="ECO:0000256" key="2">
    <source>
        <dbReference type="ARBA" id="ARBA00005594"/>
    </source>
</evidence>
<dbReference type="Pfam" id="PF16714">
    <property type="entry name" value="TyrRSs_C"/>
    <property type="match status" value="1"/>
</dbReference>
<dbReference type="GO" id="GO:0006437">
    <property type="term" value="P:tyrosyl-tRNA aminoacylation"/>
    <property type="evidence" value="ECO:0007669"/>
    <property type="project" value="InterPro"/>
</dbReference>
<dbReference type="Gene3D" id="3.10.290.10">
    <property type="entry name" value="RNA-binding S4 domain"/>
    <property type="match status" value="1"/>
</dbReference>
<evidence type="ECO:0000256" key="5">
    <source>
        <dbReference type="ARBA" id="ARBA00022741"/>
    </source>
</evidence>
<reference evidence="16" key="1">
    <citation type="journal article" date="2023" name="Mol. Phylogenet. Evol.">
        <title>Genome-scale phylogeny and comparative genomics of the fungal order Sordariales.</title>
        <authorList>
            <person name="Hensen N."/>
            <person name="Bonometti L."/>
            <person name="Westerberg I."/>
            <person name="Brannstrom I.O."/>
            <person name="Guillou S."/>
            <person name="Cros-Aarteil S."/>
            <person name="Calhoun S."/>
            <person name="Haridas S."/>
            <person name="Kuo A."/>
            <person name="Mondo S."/>
            <person name="Pangilinan J."/>
            <person name="Riley R."/>
            <person name="LaButti K."/>
            <person name="Andreopoulos B."/>
            <person name="Lipzen A."/>
            <person name="Chen C."/>
            <person name="Yan M."/>
            <person name="Daum C."/>
            <person name="Ng V."/>
            <person name="Clum A."/>
            <person name="Steindorff A."/>
            <person name="Ohm R.A."/>
            <person name="Martin F."/>
            <person name="Silar P."/>
            <person name="Natvig D.O."/>
            <person name="Lalanne C."/>
            <person name="Gautier V."/>
            <person name="Ament-Velasquez S.L."/>
            <person name="Kruys A."/>
            <person name="Hutchinson M.I."/>
            <person name="Powell A.J."/>
            <person name="Barry K."/>
            <person name="Miller A.N."/>
            <person name="Grigoriev I.V."/>
            <person name="Debuchy R."/>
            <person name="Gladieux P."/>
            <person name="Hiltunen Thoren M."/>
            <person name="Johannesson H."/>
        </authorList>
    </citation>
    <scope>NUCLEOTIDE SEQUENCE [LARGE SCALE GENOMIC DNA]</scope>
    <source>
        <strain evidence="16">CBS 340.73</strain>
    </source>
</reference>
<dbReference type="PANTHER" id="PTHR11766">
    <property type="entry name" value="TYROSYL-TRNA SYNTHETASE"/>
    <property type="match status" value="1"/>
</dbReference>
<dbReference type="SUPFAM" id="SSF52374">
    <property type="entry name" value="Nucleotidylyl transferase"/>
    <property type="match status" value="1"/>
</dbReference>
<dbReference type="AlphaFoldDB" id="A0AAN6MWZ3"/>
<dbReference type="EMBL" id="MU854033">
    <property type="protein sequence ID" value="KAK3934063.1"/>
    <property type="molecule type" value="Genomic_DNA"/>
</dbReference>
<keyword evidence="9" id="KW-0496">Mitochondrion</keyword>
<keyword evidence="7 12" id="KW-0648">Protein biosynthesis</keyword>
<keyword evidence="5 12" id="KW-0547">Nucleotide-binding</keyword>
<evidence type="ECO:0000259" key="14">
    <source>
        <dbReference type="Pfam" id="PF16714"/>
    </source>
</evidence>
<dbReference type="EC" id="6.1.1.1" evidence="12"/>
<dbReference type="FunFam" id="1.10.240.10:FF:000001">
    <property type="entry name" value="Tyrosine--tRNA ligase"/>
    <property type="match status" value="1"/>
</dbReference>
<feature type="region of interest" description="Disordered" evidence="13">
    <location>
        <begin position="411"/>
        <end position="448"/>
    </location>
</feature>
<keyword evidence="3 12" id="KW-0436">Ligase</keyword>
<evidence type="ECO:0000256" key="6">
    <source>
        <dbReference type="ARBA" id="ARBA00022840"/>
    </source>
</evidence>
<evidence type="ECO:0000256" key="13">
    <source>
        <dbReference type="SAM" id="MobiDB-lite"/>
    </source>
</evidence>
<dbReference type="InterPro" id="IPR032005">
    <property type="entry name" value="TyrRSs_C"/>
</dbReference>
<feature type="compositionally biased region" description="Low complexity" evidence="13">
    <location>
        <begin position="608"/>
        <end position="620"/>
    </location>
</feature>
<evidence type="ECO:0000256" key="12">
    <source>
        <dbReference type="RuleBase" id="RU361234"/>
    </source>
</evidence>
<gene>
    <name evidence="15" type="ORF">QBC46DRAFT_400737</name>
</gene>
<dbReference type="InterPro" id="IPR014729">
    <property type="entry name" value="Rossmann-like_a/b/a_fold"/>
</dbReference>
<dbReference type="CDD" id="cd00805">
    <property type="entry name" value="TyrRS_core"/>
    <property type="match status" value="1"/>
</dbReference>
<evidence type="ECO:0000313" key="15">
    <source>
        <dbReference type="EMBL" id="KAK3934063.1"/>
    </source>
</evidence>
<proteinExistence type="inferred from homology"/>
<name>A0AAN6MWZ3_9PEZI</name>
<dbReference type="Proteomes" id="UP001303473">
    <property type="component" value="Unassembled WGS sequence"/>
</dbReference>
<evidence type="ECO:0000256" key="10">
    <source>
        <dbReference type="ARBA" id="ARBA00023146"/>
    </source>
</evidence>
<sequence>MSALRKGLLLPSSRVSPLYGRCLLRSWATLQIRGLATKPHRSPKYRAKVEAAEEEWRQRAERIQQGAEQNLWDIFEERGYVKDTAGTKEQIRELMRRKRIGAYVGIDPTASSLHVGHLLPLMPLFWMYMHGYRAFTLVGGATAKIGDPTDRLQTREAITPATMTMNMTKMHYQLKKIWGNVDVLAQKYGYERKWAWRKGLVNNHTWWNSQPWLEIMKRIGASLRIGPMLSRDTVKQKMTKGDGMTFAEFSYPLMQGWDWWQLLQREQVQMQIGGSDQYGNIITGIEVVKTARSTEPDPALKLPAEDEFDDPVGFTVPLLTDSSGAKFGKSAGNAIWLDYLKTTQYNLYGYFVRRSDAEVEKLLKLFTFLPMETIRKTMEEHVLDPPARVAQHLLAYEVTSLVHGEHAAKEVQKEHRSIYGRKPQTSEEQQNEDQFKEPEGPTTLNNAPRIDMKLPESLILGKSIGRILYAAGLASSSSEGHRLASQQAAYIGAAPGQRRQMDASNLTFTPVKLWFPAETKDYLIDGKVLILRKGKHNIRVIEMVSDEEWQASGMTYPGQPYTGQVRTLNEKLKRLKAGQLGGSSSSSSSSSDEQQPEVNESTFAPSDNNNNNNNNNNKKQQQQEHLIEFPEEKGRQRLEMEAKLEELQKEKAKQGQE</sequence>
<dbReference type="GO" id="GO:0006397">
    <property type="term" value="P:mRNA processing"/>
    <property type="evidence" value="ECO:0007669"/>
    <property type="project" value="UniProtKB-KW"/>
</dbReference>
<dbReference type="GO" id="GO:0005759">
    <property type="term" value="C:mitochondrial matrix"/>
    <property type="evidence" value="ECO:0007669"/>
    <property type="project" value="UniProtKB-SubCell"/>
</dbReference>
<evidence type="ECO:0000256" key="7">
    <source>
        <dbReference type="ARBA" id="ARBA00022917"/>
    </source>
</evidence>
<dbReference type="Gene3D" id="1.10.240.10">
    <property type="entry name" value="Tyrosyl-Transfer RNA Synthetase"/>
    <property type="match status" value="1"/>
</dbReference>
<evidence type="ECO:0000313" key="16">
    <source>
        <dbReference type="Proteomes" id="UP001303473"/>
    </source>
</evidence>
<dbReference type="FunFam" id="3.40.50.620:FF:000227">
    <property type="entry name" value="Tyrosine--tRNA ligase"/>
    <property type="match status" value="1"/>
</dbReference>
<feature type="domain" description="Tyrosyl-tRNA synthetase C-terminal" evidence="14">
    <location>
        <begin position="443"/>
        <end position="560"/>
    </location>
</feature>
<evidence type="ECO:0000256" key="3">
    <source>
        <dbReference type="ARBA" id="ARBA00022598"/>
    </source>
</evidence>
<dbReference type="InterPro" id="IPR002307">
    <property type="entry name" value="Tyr-tRNA-ligase"/>
</dbReference>
<dbReference type="InterPro" id="IPR024088">
    <property type="entry name" value="Tyr-tRNA-ligase_bac-type"/>
</dbReference>
<keyword evidence="8" id="KW-0809">Transit peptide</keyword>
<comment type="catalytic activity">
    <reaction evidence="11 12">
        <text>tRNA(Tyr) + L-tyrosine + ATP = L-tyrosyl-tRNA(Tyr) + AMP + diphosphate + H(+)</text>
        <dbReference type="Rhea" id="RHEA:10220"/>
        <dbReference type="Rhea" id="RHEA-COMP:9706"/>
        <dbReference type="Rhea" id="RHEA-COMP:9707"/>
        <dbReference type="ChEBI" id="CHEBI:15378"/>
        <dbReference type="ChEBI" id="CHEBI:30616"/>
        <dbReference type="ChEBI" id="CHEBI:33019"/>
        <dbReference type="ChEBI" id="CHEBI:58315"/>
        <dbReference type="ChEBI" id="CHEBI:78442"/>
        <dbReference type="ChEBI" id="CHEBI:78536"/>
        <dbReference type="ChEBI" id="CHEBI:456215"/>
        <dbReference type="EC" id="6.1.1.1"/>
    </reaction>
</comment>
<evidence type="ECO:0000256" key="8">
    <source>
        <dbReference type="ARBA" id="ARBA00022946"/>
    </source>
</evidence>
<feature type="compositionally biased region" description="Basic and acidic residues" evidence="13">
    <location>
        <begin position="621"/>
        <end position="637"/>
    </location>
</feature>
<keyword evidence="16" id="KW-1185">Reference proteome</keyword>
<dbReference type="GO" id="GO:0003723">
    <property type="term" value="F:RNA binding"/>
    <property type="evidence" value="ECO:0007669"/>
    <property type="project" value="InterPro"/>
</dbReference>
<evidence type="ECO:0000256" key="1">
    <source>
        <dbReference type="ARBA" id="ARBA00004305"/>
    </source>
</evidence>
<organism evidence="15 16">
    <name type="scientific">Diplogelasinospora grovesii</name>
    <dbReference type="NCBI Taxonomy" id="303347"/>
    <lineage>
        <taxon>Eukaryota</taxon>
        <taxon>Fungi</taxon>
        <taxon>Dikarya</taxon>
        <taxon>Ascomycota</taxon>
        <taxon>Pezizomycotina</taxon>
        <taxon>Sordariomycetes</taxon>
        <taxon>Sordariomycetidae</taxon>
        <taxon>Sordariales</taxon>
        <taxon>Diplogelasinosporaceae</taxon>
        <taxon>Diplogelasinospora</taxon>
    </lineage>
</organism>
<comment type="subcellular location">
    <subcellularLocation>
        <location evidence="1">Mitochondrion matrix</location>
    </subcellularLocation>
</comment>
<accession>A0AAN6MWZ3</accession>
<dbReference type="GO" id="GO:0004831">
    <property type="term" value="F:tyrosine-tRNA ligase activity"/>
    <property type="evidence" value="ECO:0007669"/>
    <property type="project" value="UniProtKB-EC"/>
</dbReference>
<keyword evidence="10 12" id="KW-0030">Aminoacyl-tRNA synthetase</keyword>
<keyword evidence="4" id="KW-0507">mRNA processing</keyword>
<dbReference type="GO" id="GO:0005524">
    <property type="term" value="F:ATP binding"/>
    <property type="evidence" value="ECO:0007669"/>
    <property type="project" value="UniProtKB-KW"/>
</dbReference>
<dbReference type="PANTHER" id="PTHR11766:SF0">
    <property type="entry name" value="TYROSINE--TRNA LIGASE, MITOCHONDRIAL"/>
    <property type="match status" value="1"/>
</dbReference>
<dbReference type="InterPro" id="IPR036986">
    <property type="entry name" value="S4_RNA-bd_sf"/>
</dbReference>
<comment type="caution">
    <text evidence="15">The sequence shown here is derived from an EMBL/GenBank/DDBJ whole genome shotgun (WGS) entry which is preliminary data.</text>
</comment>
<dbReference type="GO" id="GO:0005829">
    <property type="term" value="C:cytosol"/>
    <property type="evidence" value="ECO:0007669"/>
    <property type="project" value="TreeGrafter"/>
</dbReference>
<feature type="region of interest" description="Disordered" evidence="13">
    <location>
        <begin position="577"/>
        <end position="637"/>
    </location>
</feature>
<dbReference type="Gene3D" id="3.40.50.620">
    <property type="entry name" value="HUPs"/>
    <property type="match status" value="1"/>
</dbReference>
<evidence type="ECO:0000256" key="4">
    <source>
        <dbReference type="ARBA" id="ARBA00022664"/>
    </source>
</evidence>
<keyword evidence="6 12" id="KW-0067">ATP-binding</keyword>
<protein>
    <recommendedName>
        <fullName evidence="12">Tyrosine--tRNA ligase</fullName>
        <ecNumber evidence="12">6.1.1.1</ecNumber>
    </recommendedName>
    <alternativeName>
        <fullName evidence="12">Tyrosyl-tRNA synthetase</fullName>
    </alternativeName>
</protein>